<feature type="region of interest" description="Disordered" evidence="1">
    <location>
        <begin position="24"/>
        <end position="52"/>
    </location>
</feature>
<proteinExistence type="predicted"/>
<dbReference type="Proteomes" id="UP000314987">
    <property type="component" value="Unassembled WGS sequence"/>
</dbReference>
<organism evidence="2 3">
    <name type="scientific">Vombatus ursinus</name>
    <name type="common">Common wombat</name>
    <dbReference type="NCBI Taxonomy" id="29139"/>
    <lineage>
        <taxon>Eukaryota</taxon>
        <taxon>Metazoa</taxon>
        <taxon>Chordata</taxon>
        <taxon>Craniata</taxon>
        <taxon>Vertebrata</taxon>
        <taxon>Euteleostomi</taxon>
        <taxon>Mammalia</taxon>
        <taxon>Metatheria</taxon>
        <taxon>Diprotodontia</taxon>
        <taxon>Vombatidae</taxon>
        <taxon>Vombatus</taxon>
    </lineage>
</organism>
<accession>A0A4X2KT45</accession>
<name>A0A4X2KT45_VOMUR</name>
<reference evidence="2" key="2">
    <citation type="submission" date="2025-08" db="UniProtKB">
        <authorList>
            <consortium name="Ensembl"/>
        </authorList>
    </citation>
    <scope>IDENTIFICATION</scope>
</reference>
<keyword evidence="3" id="KW-1185">Reference proteome</keyword>
<evidence type="ECO:0000313" key="3">
    <source>
        <dbReference type="Proteomes" id="UP000314987"/>
    </source>
</evidence>
<protein>
    <submittedName>
        <fullName evidence="2">Uncharacterized protein</fullName>
    </submittedName>
</protein>
<dbReference type="Ensembl" id="ENSVURT00010016924.1">
    <property type="protein sequence ID" value="ENSVURP00010014893.1"/>
    <property type="gene ID" value="ENSVURG00010011392.1"/>
</dbReference>
<feature type="compositionally biased region" description="Basic and acidic residues" evidence="1">
    <location>
        <begin position="43"/>
        <end position="52"/>
    </location>
</feature>
<reference evidence="3" key="1">
    <citation type="submission" date="2018-12" db="EMBL/GenBank/DDBJ databases">
        <authorList>
            <person name="Yazar S."/>
        </authorList>
    </citation>
    <scope>NUCLEOTIDE SEQUENCE [LARGE SCALE GENOMIC DNA]</scope>
</reference>
<dbReference type="AlphaFoldDB" id="A0A4X2KT45"/>
<sequence>MAVSRGIRRLGTVARRVTPLETPAALGLSKERPPQPWASARTCSRDRTPPAAAKKYDMPVEDYEHYRTTDDHVLVRRGVPLLSAWGSKAISL</sequence>
<evidence type="ECO:0000256" key="1">
    <source>
        <dbReference type="SAM" id="MobiDB-lite"/>
    </source>
</evidence>
<reference evidence="2" key="3">
    <citation type="submission" date="2025-09" db="UniProtKB">
        <authorList>
            <consortium name="Ensembl"/>
        </authorList>
    </citation>
    <scope>IDENTIFICATION</scope>
</reference>
<evidence type="ECO:0000313" key="2">
    <source>
        <dbReference type="Ensembl" id="ENSVURP00010014893.1"/>
    </source>
</evidence>